<dbReference type="InterPro" id="IPR015946">
    <property type="entry name" value="KH_dom-like_a/b"/>
</dbReference>
<evidence type="ECO:0000259" key="9">
    <source>
        <dbReference type="Pfam" id="PF26594"/>
    </source>
</evidence>
<dbReference type="SUPFAM" id="SSF50249">
    <property type="entry name" value="Nucleic acid-binding proteins"/>
    <property type="match status" value="1"/>
</dbReference>
<dbReference type="AlphaFoldDB" id="K2AWI1"/>
<evidence type="ECO:0000259" key="8">
    <source>
        <dbReference type="Pfam" id="PF13184"/>
    </source>
</evidence>
<dbReference type="Pfam" id="PF26594">
    <property type="entry name" value="KH_NusA_2nd"/>
    <property type="match status" value="1"/>
</dbReference>
<dbReference type="GO" id="GO:0005829">
    <property type="term" value="C:cytosol"/>
    <property type="evidence" value="ECO:0007669"/>
    <property type="project" value="TreeGrafter"/>
</dbReference>
<dbReference type="Gene3D" id="3.30.1480.10">
    <property type="entry name" value="NusA, N-terminal domain"/>
    <property type="match status" value="1"/>
</dbReference>
<dbReference type="GO" id="GO:0006353">
    <property type="term" value="P:DNA-templated transcription termination"/>
    <property type="evidence" value="ECO:0007669"/>
    <property type="project" value="UniProtKB-UniRule"/>
</dbReference>
<dbReference type="SUPFAM" id="SSF54814">
    <property type="entry name" value="Prokaryotic type KH domain (KH-domain type II)"/>
    <property type="match status" value="2"/>
</dbReference>
<keyword evidence="3 6" id="KW-0694">RNA-binding</keyword>
<comment type="subunit">
    <text evidence="6">Monomer. Binds directly to the core enzyme of the DNA-dependent RNA polymerase and to nascent RNA.</text>
</comment>
<evidence type="ECO:0000256" key="5">
    <source>
        <dbReference type="ARBA" id="ARBA00023163"/>
    </source>
</evidence>
<name>K2AWI1_9BACT</name>
<dbReference type="InterPro" id="IPR012340">
    <property type="entry name" value="NA-bd_OB-fold"/>
</dbReference>
<dbReference type="GO" id="GO:0003700">
    <property type="term" value="F:DNA-binding transcription factor activity"/>
    <property type="evidence" value="ECO:0007669"/>
    <property type="project" value="InterPro"/>
</dbReference>
<protein>
    <recommendedName>
        <fullName evidence="6">Transcription termination/antitermination protein NusA</fullName>
    </recommendedName>
</protein>
<dbReference type="PANTHER" id="PTHR22648:SF0">
    <property type="entry name" value="TRANSCRIPTION TERMINATION_ANTITERMINATION PROTEIN NUSA"/>
    <property type="match status" value="1"/>
</dbReference>
<evidence type="ECO:0000259" key="7">
    <source>
        <dbReference type="Pfam" id="PF08529"/>
    </source>
</evidence>
<evidence type="ECO:0000256" key="2">
    <source>
        <dbReference type="ARBA" id="ARBA00022490"/>
    </source>
</evidence>
<dbReference type="PANTHER" id="PTHR22648">
    <property type="entry name" value="TRANSCRIPTION TERMINATION FACTOR NUSA"/>
    <property type="match status" value="1"/>
</dbReference>
<evidence type="ECO:0000256" key="4">
    <source>
        <dbReference type="ARBA" id="ARBA00023015"/>
    </source>
</evidence>
<dbReference type="InterPro" id="IPR010213">
    <property type="entry name" value="TF_NusA"/>
</dbReference>
<evidence type="ECO:0000256" key="1">
    <source>
        <dbReference type="ARBA" id="ARBA00022472"/>
    </source>
</evidence>
<comment type="function">
    <text evidence="6">Participates in both transcription termination and antitermination.</text>
</comment>
<comment type="caution">
    <text evidence="10">The sequence shown here is derived from an EMBL/GenBank/DDBJ whole genome shotgun (WGS) entry which is preliminary data.</text>
</comment>
<keyword evidence="4 6" id="KW-0805">Transcription regulation</keyword>
<sequence>MLDLKKIEAAINQISAEKKIEKNKLVEIIEQAIKTAYKKDYASKDTNVEVSLDLPNNAIEITVEKEVVDVVENPYTQIALKDLWDAASGFSIWDMVEIDVTDEILENEEWFWRIASQAARQVIIQKIQESEKEKIYNLFKDKVWEIVNLKIELVEKNKILLDYNWNTIVLPKSEQVAKDKYVPGQRIYVYVWKVEEDTLTGPKVTLTRKDKNFVVKLFEMNCPELEEGSVEIVRIVRNPGFKTKIIVGSEYEEIDPAGSLIGPKWIRVKAVVDELFGEKVDIINYTDDIKELIKKSLSPAQVMDVKIDEENRHATCYVLDEEKLKALGKWWANVWLASELTGYKITVVSPEMN</sequence>
<proteinExistence type="inferred from homology"/>
<dbReference type="SUPFAM" id="SSF69705">
    <property type="entry name" value="Transcription factor NusA, N-terminal domain"/>
    <property type="match status" value="1"/>
</dbReference>
<dbReference type="InterPro" id="IPR013735">
    <property type="entry name" value="TF_NusA_N"/>
</dbReference>
<evidence type="ECO:0000256" key="6">
    <source>
        <dbReference type="HAMAP-Rule" id="MF_00945"/>
    </source>
</evidence>
<dbReference type="Gene3D" id="3.30.300.20">
    <property type="match status" value="2"/>
</dbReference>
<keyword evidence="1 6" id="KW-0806">Transcription termination</keyword>
<evidence type="ECO:0000313" key="10">
    <source>
        <dbReference type="EMBL" id="EKD66056.1"/>
    </source>
</evidence>
<dbReference type="HAMAP" id="MF_00945_B">
    <property type="entry name" value="NusA_B"/>
    <property type="match status" value="1"/>
</dbReference>
<keyword evidence="6" id="KW-0889">Transcription antitermination</keyword>
<dbReference type="GO" id="GO:0031564">
    <property type="term" value="P:transcription antitermination"/>
    <property type="evidence" value="ECO:0007669"/>
    <property type="project" value="UniProtKB-UniRule"/>
</dbReference>
<dbReference type="EMBL" id="AMFJ01021653">
    <property type="protein sequence ID" value="EKD66056.1"/>
    <property type="molecule type" value="Genomic_DNA"/>
</dbReference>
<dbReference type="GO" id="GO:0003723">
    <property type="term" value="F:RNA binding"/>
    <property type="evidence" value="ECO:0007669"/>
    <property type="project" value="UniProtKB-UniRule"/>
</dbReference>
<dbReference type="InterPro" id="IPR036555">
    <property type="entry name" value="NusA_N_sf"/>
</dbReference>
<reference evidence="10" key="1">
    <citation type="journal article" date="2012" name="Science">
        <title>Fermentation, hydrogen, and sulfur metabolism in multiple uncultivated bacterial phyla.</title>
        <authorList>
            <person name="Wrighton K.C."/>
            <person name="Thomas B.C."/>
            <person name="Sharon I."/>
            <person name="Miller C.S."/>
            <person name="Castelle C.J."/>
            <person name="VerBerkmoes N.C."/>
            <person name="Wilkins M.J."/>
            <person name="Hettich R.L."/>
            <person name="Lipton M.S."/>
            <person name="Williams K.H."/>
            <person name="Long P.E."/>
            <person name="Banfield J.F."/>
        </authorList>
    </citation>
    <scope>NUCLEOTIDE SEQUENCE [LARGE SCALE GENOMIC DNA]</scope>
</reference>
<dbReference type="InterPro" id="IPR025249">
    <property type="entry name" value="TF_NusA_KH_1st"/>
</dbReference>
<keyword evidence="2 6" id="KW-0963">Cytoplasm</keyword>
<evidence type="ECO:0000256" key="3">
    <source>
        <dbReference type="ARBA" id="ARBA00022884"/>
    </source>
</evidence>
<accession>K2AWI1</accession>
<comment type="subcellular location">
    <subcellularLocation>
        <location evidence="6">Cytoplasm</location>
    </subcellularLocation>
</comment>
<dbReference type="InterPro" id="IPR009019">
    <property type="entry name" value="KH_sf_prok-type"/>
</dbReference>
<dbReference type="InterPro" id="IPR030842">
    <property type="entry name" value="TF_NusA_bacterial"/>
</dbReference>
<dbReference type="NCBIfam" id="TIGR01953">
    <property type="entry name" value="NusA"/>
    <property type="match status" value="1"/>
</dbReference>
<organism evidence="10">
    <name type="scientific">uncultured bacterium</name>
    <name type="common">gcode 4</name>
    <dbReference type="NCBI Taxonomy" id="1234023"/>
    <lineage>
        <taxon>Bacteria</taxon>
        <taxon>environmental samples</taxon>
    </lineage>
</organism>
<dbReference type="Pfam" id="PF08529">
    <property type="entry name" value="NusA_N"/>
    <property type="match status" value="1"/>
</dbReference>
<comment type="similarity">
    <text evidence="6">Belongs to the NusA family.</text>
</comment>
<gene>
    <name evidence="6" type="primary">nusA</name>
    <name evidence="10" type="ORF">ACD_49C00067G0042</name>
</gene>
<feature type="domain" description="NusA-like second KH" evidence="9">
    <location>
        <begin position="289"/>
        <end position="349"/>
    </location>
</feature>
<keyword evidence="5 6" id="KW-0804">Transcription</keyword>
<dbReference type="Pfam" id="PF13184">
    <property type="entry name" value="KH_NusA_1st"/>
    <property type="match status" value="1"/>
</dbReference>
<dbReference type="Gene3D" id="2.40.50.140">
    <property type="entry name" value="Nucleic acid-binding proteins"/>
    <property type="match status" value="1"/>
</dbReference>
<feature type="domain" description="Transcription factor NusA N-terminal" evidence="7">
    <location>
        <begin position="9"/>
        <end position="133"/>
    </location>
</feature>
<feature type="domain" description="Transcription factor NusA first KH" evidence="8">
    <location>
        <begin position="208"/>
        <end position="285"/>
    </location>
</feature>
<dbReference type="InterPro" id="IPR058582">
    <property type="entry name" value="KH_NusA_2nd"/>
</dbReference>